<dbReference type="AlphaFoldDB" id="A0A6P8GQ35"/>
<evidence type="ECO:0000313" key="3">
    <source>
        <dbReference type="RefSeq" id="XP_031439871.1"/>
    </source>
</evidence>
<dbReference type="RefSeq" id="XP_031439871.1">
    <property type="nucleotide sequence ID" value="XM_031584011.1"/>
</dbReference>
<feature type="region of interest" description="Disordered" evidence="1">
    <location>
        <begin position="275"/>
        <end position="296"/>
    </location>
</feature>
<dbReference type="OrthoDB" id="10542571at2759"/>
<evidence type="ECO:0000313" key="2">
    <source>
        <dbReference type="Proteomes" id="UP000515152"/>
    </source>
</evidence>
<dbReference type="KEGG" id="char:116224405"/>
<accession>A0A6P8GQ35</accession>
<proteinExistence type="predicted"/>
<protein>
    <submittedName>
        <fullName evidence="3">Uncharacterized protein LOC116224405 isoform X1</fullName>
    </submittedName>
</protein>
<feature type="compositionally biased region" description="Basic and acidic residues" evidence="1">
    <location>
        <begin position="284"/>
        <end position="293"/>
    </location>
</feature>
<keyword evidence="2" id="KW-1185">Reference proteome</keyword>
<sequence length="317" mass="35025">MLLIDLRRFISHGQSTRAEGSVTQEDNYFQFEDFIRFIMDHFVLEASRNLLERLVNAPSRLRLLHASRMRTQALEMPFLPQVFVLERGPVIKLLTTAISKNVANLLHDAVDIMARKRALLESDTDTEAVSVSEYSISESDTSVSTSRLPEDNLRSQDCGGHSGTLCPGQGGSVLAKRGVTETLISSSSSSRNSSCSSITSEMSRPHSTSTCSVKDLPTERPHVSSSSLSTRPEEAVATLAMSSHEDSANMKSSRGEDKQRRKRIFTIHWKSKRSIAPSPVVEKPVTHSPERTRRPSLSSRLASGICRLFCCCGKGQD</sequence>
<feature type="compositionally biased region" description="Basic and acidic residues" evidence="1">
    <location>
        <begin position="243"/>
        <end position="259"/>
    </location>
</feature>
<feature type="region of interest" description="Disordered" evidence="1">
    <location>
        <begin position="130"/>
        <end position="261"/>
    </location>
</feature>
<dbReference type="GeneID" id="116224405"/>
<evidence type="ECO:0000256" key="1">
    <source>
        <dbReference type="SAM" id="MobiDB-lite"/>
    </source>
</evidence>
<reference evidence="3" key="1">
    <citation type="submission" date="2025-08" db="UniProtKB">
        <authorList>
            <consortium name="RefSeq"/>
        </authorList>
    </citation>
    <scope>IDENTIFICATION</scope>
</reference>
<name>A0A6P8GQ35_CLUHA</name>
<gene>
    <name evidence="3" type="primary">LOC116224405</name>
</gene>
<feature type="compositionally biased region" description="Low complexity" evidence="1">
    <location>
        <begin position="185"/>
        <end position="200"/>
    </location>
</feature>
<feature type="compositionally biased region" description="Polar residues" evidence="1">
    <location>
        <begin position="201"/>
        <end position="212"/>
    </location>
</feature>
<feature type="compositionally biased region" description="Low complexity" evidence="1">
    <location>
        <begin position="130"/>
        <end position="146"/>
    </location>
</feature>
<organism evidence="2 3">
    <name type="scientific">Clupea harengus</name>
    <name type="common">Atlantic herring</name>
    <dbReference type="NCBI Taxonomy" id="7950"/>
    <lineage>
        <taxon>Eukaryota</taxon>
        <taxon>Metazoa</taxon>
        <taxon>Chordata</taxon>
        <taxon>Craniata</taxon>
        <taxon>Vertebrata</taxon>
        <taxon>Euteleostomi</taxon>
        <taxon>Actinopterygii</taxon>
        <taxon>Neopterygii</taxon>
        <taxon>Teleostei</taxon>
        <taxon>Clupei</taxon>
        <taxon>Clupeiformes</taxon>
        <taxon>Clupeoidei</taxon>
        <taxon>Clupeidae</taxon>
        <taxon>Clupea</taxon>
    </lineage>
</organism>
<dbReference type="Proteomes" id="UP000515152">
    <property type="component" value="Chromosome 1"/>
</dbReference>